<feature type="domain" description="ATPase AAA-type core" evidence="3">
    <location>
        <begin position="78"/>
        <end position="129"/>
    </location>
</feature>
<dbReference type="AlphaFoldDB" id="A0A0N0BF91"/>
<proteinExistence type="predicted"/>
<dbReference type="PANTHER" id="PTHR23077">
    <property type="entry name" value="AAA-FAMILY ATPASE"/>
    <property type="match status" value="1"/>
</dbReference>
<evidence type="ECO:0000259" key="3">
    <source>
        <dbReference type="Pfam" id="PF00004"/>
    </source>
</evidence>
<dbReference type="Pfam" id="PF00004">
    <property type="entry name" value="AAA"/>
    <property type="match status" value="1"/>
</dbReference>
<dbReference type="Proteomes" id="UP000053105">
    <property type="component" value="Unassembled WGS sequence"/>
</dbReference>
<protein>
    <submittedName>
        <fullName evidence="4">Transitional endoplasmic reticulum ATPase</fullName>
    </submittedName>
</protein>
<organism evidence="4 5">
    <name type="scientific">Melipona quadrifasciata</name>
    <dbReference type="NCBI Taxonomy" id="166423"/>
    <lineage>
        <taxon>Eukaryota</taxon>
        <taxon>Metazoa</taxon>
        <taxon>Ecdysozoa</taxon>
        <taxon>Arthropoda</taxon>
        <taxon>Hexapoda</taxon>
        <taxon>Insecta</taxon>
        <taxon>Pterygota</taxon>
        <taxon>Neoptera</taxon>
        <taxon>Endopterygota</taxon>
        <taxon>Hymenoptera</taxon>
        <taxon>Apocrita</taxon>
        <taxon>Aculeata</taxon>
        <taxon>Apoidea</taxon>
        <taxon>Anthophila</taxon>
        <taxon>Apidae</taxon>
        <taxon>Melipona</taxon>
    </lineage>
</organism>
<dbReference type="InterPro" id="IPR027417">
    <property type="entry name" value="P-loop_NTPase"/>
</dbReference>
<evidence type="ECO:0000256" key="1">
    <source>
        <dbReference type="ARBA" id="ARBA00022741"/>
    </source>
</evidence>
<dbReference type="GO" id="GO:0005524">
    <property type="term" value="F:ATP binding"/>
    <property type="evidence" value="ECO:0007669"/>
    <property type="project" value="UniProtKB-KW"/>
</dbReference>
<dbReference type="OrthoDB" id="27435at2759"/>
<accession>A0A0N0BF91</accession>
<keyword evidence="1" id="KW-0547">Nucleotide-binding</keyword>
<dbReference type="SUPFAM" id="SSF52540">
    <property type="entry name" value="P-loop containing nucleoside triphosphate hydrolases"/>
    <property type="match status" value="1"/>
</dbReference>
<dbReference type="EMBL" id="KQ435806">
    <property type="protein sequence ID" value="KOX73018.1"/>
    <property type="molecule type" value="Genomic_DNA"/>
</dbReference>
<dbReference type="Gene3D" id="3.40.50.300">
    <property type="entry name" value="P-loop containing nucleotide triphosphate hydrolases"/>
    <property type="match status" value="1"/>
</dbReference>
<dbReference type="InterPro" id="IPR050168">
    <property type="entry name" value="AAA_ATPase_domain"/>
</dbReference>
<evidence type="ECO:0000313" key="5">
    <source>
        <dbReference type="Proteomes" id="UP000053105"/>
    </source>
</evidence>
<evidence type="ECO:0000256" key="2">
    <source>
        <dbReference type="ARBA" id="ARBA00022840"/>
    </source>
</evidence>
<dbReference type="Gene3D" id="1.10.8.60">
    <property type="match status" value="1"/>
</dbReference>
<dbReference type="STRING" id="166423.A0A0N0BF91"/>
<name>A0A0N0BF91_9HYME</name>
<dbReference type="InterPro" id="IPR003959">
    <property type="entry name" value="ATPase_AAA_core"/>
</dbReference>
<reference evidence="4 5" key="1">
    <citation type="submission" date="2015-07" db="EMBL/GenBank/DDBJ databases">
        <title>The genome of Melipona quadrifasciata.</title>
        <authorList>
            <person name="Pan H."/>
            <person name="Kapheim K."/>
        </authorList>
    </citation>
    <scope>NUCLEOTIDE SEQUENCE [LARGE SCALE GENOMIC DNA]</scope>
    <source>
        <strain evidence="4">0111107301</strain>
        <tissue evidence="4">Whole body</tissue>
    </source>
</reference>
<dbReference type="GO" id="GO:0016887">
    <property type="term" value="F:ATP hydrolysis activity"/>
    <property type="evidence" value="ECO:0007669"/>
    <property type="project" value="InterPro"/>
</dbReference>
<keyword evidence="2" id="KW-0067">ATP-binding</keyword>
<sequence length="157" mass="17854">MHVVKFKVVETDSKITVVIDLNIFEEAEKNSSAIISINELEDIASKRKKLINQTVNEDTVPVFGRDSRIDDFLYIHGEVKRNTVFQLLTLMDGIKQGFHVFVMAVINRPNSINSALSRFGRFDKEIDIGIPNTSRLEILFTKNMKLANDVELGEDNN</sequence>
<keyword evidence="5" id="KW-1185">Reference proteome</keyword>
<gene>
    <name evidence="4" type="ORF">WN51_02075</name>
</gene>
<dbReference type="PANTHER" id="PTHR23077:SF171">
    <property type="entry name" value="NUCLEAR VALOSIN-CONTAINING PROTEIN-LIKE"/>
    <property type="match status" value="1"/>
</dbReference>
<evidence type="ECO:0000313" key="4">
    <source>
        <dbReference type="EMBL" id="KOX73018.1"/>
    </source>
</evidence>